<sequence length="66" mass="7624">MEFNKYRGMSLKENLPVTADANVMMENEIIRTSSCVGIFFINFNFFMNWTMRIVAATLPANVLRDV</sequence>
<protein>
    <submittedName>
        <fullName evidence="3">Uncharacterized protein</fullName>
    </submittedName>
</protein>
<evidence type="ECO:0000313" key="2">
    <source>
        <dbReference type="EMBL" id="AST56670.1"/>
    </source>
</evidence>
<organism evidence="3 5">
    <name type="scientific">Thermoanaerobacterium thermosaccharolyticum</name>
    <name type="common">Clostridium thermosaccharolyticum</name>
    <dbReference type="NCBI Taxonomy" id="1517"/>
    <lineage>
        <taxon>Bacteria</taxon>
        <taxon>Bacillati</taxon>
        <taxon>Bacillota</taxon>
        <taxon>Clostridia</taxon>
        <taxon>Thermoanaerobacterales</taxon>
        <taxon>Thermoanaerobacteraceae</taxon>
        <taxon>Thermoanaerobacterium</taxon>
    </lineage>
</organism>
<dbReference type="EMBL" id="NKHD01000016">
    <property type="protein sequence ID" value="OXT08389.1"/>
    <property type="molecule type" value="Genomic_DNA"/>
</dbReference>
<reference evidence="3 5" key="2">
    <citation type="submission" date="2017-06" db="EMBL/GenBank/DDBJ databases">
        <title>Isolation and characterization of a thermophilic and butanogenic Thermoanaerobacterium thermosaccharolyticum M5 capable of efficient degradation of hemicellulose.</title>
        <authorList>
            <person name="Xin F."/>
            <person name="Jiang Y."/>
        </authorList>
    </citation>
    <scope>NUCLEOTIDE SEQUENCE [LARGE SCALE GENOMIC DNA]</scope>
    <source>
        <strain evidence="3 5">M5</strain>
    </source>
</reference>
<dbReference type="Proteomes" id="UP000215301">
    <property type="component" value="Unassembled WGS sequence"/>
</dbReference>
<dbReference type="EMBL" id="CP016893">
    <property type="protein sequence ID" value="AST56663.1"/>
    <property type="molecule type" value="Genomic_DNA"/>
</dbReference>
<name>A0A231VJU1_THETR</name>
<dbReference type="Proteomes" id="UP000214975">
    <property type="component" value="Chromosome"/>
</dbReference>
<evidence type="ECO:0000313" key="3">
    <source>
        <dbReference type="EMBL" id="OXT08389.1"/>
    </source>
</evidence>
<evidence type="ECO:0000313" key="1">
    <source>
        <dbReference type="EMBL" id="AST56663.1"/>
    </source>
</evidence>
<accession>A0A231VJU1</accession>
<dbReference type="AlphaFoldDB" id="A0A231VJU1"/>
<proteinExistence type="predicted"/>
<dbReference type="EMBL" id="CP016893">
    <property type="protein sequence ID" value="AST56670.1"/>
    <property type="molecule type" value="Genomic_DNA"/>
</dbReference>
<reference evidence="1 4" key="1">
    <citation type="submission" date="2016-08" db="EMBL/GenBank/DDBJ databases">
        <title>A novel genetic cassette of butanologenic Thermoanaerobacterium thermosaccharolyticum that directly convert cellulose to butanol.</title>
        <authorList>
            <person name="Li T."/>
            <person name="He J."/>
        </authorList>
    </citation>
    <scope>NUCLEOTIDE SEQUENCE [LARGE SCALE GENOMIC DNA]</scope>
    <source>
        <strain evidence="1 4">TG57</strain>
    </source>
</reference>
<evidence type="ECO:0000313" key="5">
    <source>
        <dbReference type="Proteomes" id="UP000215301"/>
    </source>
</evidence>
<dbReference type="RefSeq" id="WP_094044702.1">
    <property type="nucleotide sequence ID" value="NZ_NKHD01000016.1"/>
</dbReference>
<evidence type="ECO:0000313" key="4">
    <source>
        <dbReference type="Proteomes" id="UP000214975"/>
    </source>
</evidence>
<gene>
    <name evidence="3" type="ORF">CE561_05550</name>
    <name evidence="1" type="ORF">Thert_00459</name>
    <name evidence="2" type="ORF">Thert_00468</name>
</gene>